<dbReference type="GO" id="GO:0004866">
    <property type="term" value="F:endopeptidase inhibitor activity"/>
    <property type="evidence" value="ECO:0007669"/>
    <property type="project" value="InterPro"/>
</dbReference>
<dbReference type="PANTHER" id="PTHR11412:SF136">
    <property type="entry name" value="CD109 ANTIGEN"/>
    <property type="match status" value="1"/>
</dbReference>
<keyword evidence="3" id="KW-0325">Glycoprotein</keyword>
<dbReference type="Pfam" id="PF00207">
    <property type="entry name" value="A2M"/>
    <property type="match status" value="1"/>
</dbReference>
<evidence type="ECO:0000313" key="8">
    <source>
        <dbReference type="Proteomes" id="UP000593567"/>
    </source>
</evidence>
<gene>
    <name evidence="7" type="ORF">EB796_014087</name>
</gene>
<keyword evidence="1 4" id="KW-0732">Signal</keyword>
<feature type="domain" description="Alpha-2-macroglobulin" evidence="6">
    <location>
        <begin position="732"/>
        <end position="822"/>
    </location>
</feature>
<evidence type="ECO:0000256" key="1">
    <source>
        <dbReference type="ARBA" id="ARBA00022729"/>
    </source>
</evidence>
<dbReference type="Gene3D" id="2.20.130.20">
    <property type="match status" value="1"/>
</dbReference>
<dbReference type="InterPro" id="IPR002890">
    <property type="entry name" value="MG2"/>
</dbReference>
<dbReference type="InterPro" id="IPR001599">
    <property type="entry name" value="Macroglobln_a2"/>
</dbReference>
<dbReference type="SMART" id="SM01359">
    <property type="entry name" value="A2M_N_2"/>
    <property type="match status" value="1"/>
</dbReference>
<dbReference type="SUPFAM" id="SSF81296">
    <property type="entry name" value="E set domains"/>
    <property type="match status" value="1"/>
</dbReference>
<dbReference type="Pfam" id="PF17791">
    <property type="entry name" value="MG3"/>
    <property type="match status" value="1"/>
</dbReference>
<dbReference type="InterPro" id="IPR050473">
    <property type="entry name" value="A2M/Complement_sys"/>
</dbReference>
<evidence type="ECO:0000313" key="7">
    <source>
        <dbReference type="EMBL" id="KAF6027608.1"/>
    </source>
</evidence>
<dbReference type="Gene3D" id="2.60.40.1940">
    <property type="match status" value="1"/>
</dbReference>
<dbReference type="Pfam" id="PF01835">
    <property type="entry name" value="MG2"/>
    <property type="match status" value="1"/>
</dbReference>
<dbReference type="OrthoDB" id="9998011at2759"/>
<feature type="domain" description="Alpha-2-macroglobulin bait region" evidence="5">
    <location>
        <begin position="463"/>
        <end position="599"/>
    </location>
</feature>
<dbReference type="AlphaFoldDB" id="A0A7J7JQ86"/>
<evidence type="ECO:0000259" key="5">
    <source>
        <dbReference type="SMART" id="SM01359"/>
    </source>
</evidence>
<organism evidence="7 8">
    <name type="scientific">Bugula neritina</name>
    <name type="common">Brown bryozoan</name>
    <name type="synonym">Sertularia neritina</name>
    <dbReference type="NCBI Taxonomy" id="10212"/>
    <lineage>
        <taxon>Eukaryota</taxon>
        <taxon>Metazoa</taxon>
        <taxon>Spiralia</taxon>
        <taxon>Lophotrochozoa</taxon>
        <taxon>Bryozoa</taxon>
        <taxon>Gymnolaemata</taxon>
        <taxon>Cheilostomatida</taxon>
        <taxon>Flustrina</taxon>
        <taxon>Buguloidea</taxon>
        <taxon>Bugulidae</taxon>
        <taxon>Bugula</taxon>
    </lineage>
</organism>
<dbReference type="FunFam" id="2.60.40.1930:FF:000001">
    <property type="entry name" value="CD109 isoform 3"/>
    <property type="match status" value="1"/>
</dbReference>
<keyword evidence="8" id="KW-1185">Reference proteome</keyword>
<dbReference type="EMBL" id="VXIV02002063">
    <property type="protein sequence ID" value="KAF6027608.1"/>
    <property type="molecule type" value="Genomic_DNA"/>
</dbReference>
<feature type="signal peptide" evidence="4">
    <location>
        <begin position="1"/>
        <end position="18"/>
    </location>
</feature>
<feature type="chain" id="PRO_5029859433" description="CD109" evidence="4">
    <location>
        <begin position="19"/>
        <end position="854"/>
    </location>
</feature>
<dbReference type="SMART" id="SM01360">
    <property type="entry name" value="A2M"/>
    <property type="match status" value="1"/>
</dbReference>
<dbReference type="InterPro" id="IPR041555">
    <property type="entry name" value="MG3"/>
</dbReference>
<evidence type="ECO:0000256" key="2">
    <source>
        <dbReference type="ARBA" id="ARBA00022966"/>
    </source>
</evidence>
<evidence type="ECO:0000259" key="6">
    <source>
        <dbReference type="SMART" id="SM01360"/>
    </source>
</evidence>
<name>A0A7J7JQ86_BUGNE</name>
<evidence type="ECO:0000256" key="3">
    <source>
        <dbReference type="ARBA" id="ARBA00023180"/>
    </source>
</evidence>
<evidence type="ECO:0008006" key="9">
    <source>
        <dbReference type="Google" id="ProtNLM"/>
    </source>
</evidence>
<comment type="caution">
    <text evidence="7">The sequence shown here is derived from an EMBL/GenBank/DDBJ whole genome shotgun (WGS) entry which is preliminary data.</text>
</comment>
<dbReference type="Proteomes" id="UP000593567">
    <property type="component" value="Unassembled WGS sequence"/>
</dbReference>
<sequence length="854" mass="92504">MGLIQIATFFFLTTYITADNTYVVLAPKTIRPGLSANIQYNFRDASGDVTVLTEILQNNNVKYTSNQQYQAGQVISYPLQVPATLNAGSANIRVKVTGSITHTSTAQVTVETKSLSLFIQTDKAMYKPSQTVNFRVIVVDSKMIPYTGTCDVEIKDAQGNKIRQWISRQLESGVLTEKLELSDQPVLGDWTIKAITEKGESNEKKFTIDKYVLPKFEVTVTPPSFMLSSEKQLVATIESKYTYGKGVDGTATVRVSNAGITYWGYDSVAKKSLEPRTIELKDLVLADGKVKITLTASQLKTLTYNYRGLRNSDKFTISANVTETLTGITRPGEASLKVYTSAEKIEFLSSSPSSFKPGFSYTGVLKLSQVDGGVITSPKTASLRVGYQKSTGEIQRWSWLPTPTRTDYVTVSVTFPKDGLAQFKLDVPSGTTSITLDAKYDGKDSVQATKTITETKSKTNNFIQLLLLTNQLQAGSLATFKMSSTVPNQVIDYQIWSRGSMVVSGSVTVNSQSSFSVQMLPIMAPSARIVAYYVTSGSNPELVADSLNFNVEGAFDKNQVQVSYSKSKAAPGESVDVEVTAASGSLVGLLAVDQSVLLLAGGNDITQDDVLSELRSYDTTTQSTSYPQFRFFWYPYSVSGTDTSSILSNSGLVALTNTLVYKHVERIIMPSRPVLWDGAFNGIQAFGAGAIAKSAAVFPGKSIASKPVMPSTVGSNAVPVEEVVVRKAFPESWLWSNMTSVDGKVIVTTTIPDTITSWVASAFAVSSHAGLGVSAETAKMQVFKPFFVSLNLPYSVVRGEQLVLQAIVFNYMAKDVDVTVSLPASDEYRSILVSTSGATTNVKKTDTVTIKGKA</sequence>
<dbReference type="Gene3D" id="2.60.40.1930">
    <property type="match status" value="2"/>
</dbReference>
<reference evidence="7" key="1">
    <citation type="submission" date="2020-06" db="EMBL/GenBank/DDBJ databases">
        <title>Draft genome of Bugula neritina, a colonial animal packing powerful symbionts and potential medicines.</title>
        <authorList>
            <person name="Rayko M."/>
        </authorList>
    </citation>
    <scope>NUCLEOTIDE SEQUENCE [LARGE SCALE GENOMIC DNA]</scope>
    <source>
        <strain evidence="7">Kwan_BN1</strain>
    </source>
</reference>
<dbReference type="InterPro" id="IPR013783">
    <property type="entry name" value="Ig-like_fold"/>
</dbReference>
<dbReference type="Pfam" id="PF07703">
    <property type="entry name" value="A2M_BRD"/>
    <property type="match status" value="1"/>
</dbReference>
<dbReference type="InterPro" id="IPR011625">
    <property type="entry name" value="A2M_N_BRD"/>
</dbReference>
<dbReference type="InterPro" id="IPR014756">
    <property type="entry name" value="Ig_E-set"/>
</dbReference>
<protein>
    <recommendedName>
        <fullName evidence="9">CD109</fullName>
    </recommendedName>
</protein>
<keyword evidence="2" id="KW-0882">Thioester bond</keyword>
<dbReference type="PANTHER" id="PTHR11412">
    <property type="entry name" value="MACROGLOBULIN / COMPLEMENT"/>
    <property type="match status" value="1"/>
</dbReference>
<dbReference type="Gene3D" id="2.60.40.10">
    <property type="entry name" value="Immunoglobulins"/>
    <property type="match status" value="2"/>
</dbReference>
<evidence type="ECO:0000256" key="4">
    <source>
        <dbReference type="SAM" id="SignalP"/>
    </source>
</evidence>
<dbReference type="Gene3D" id="6.20.50.160">
    <property type="match status" value="1"/>
</dbReference>
<accession>A0A7J7JQ86</accession>
<proteinExistence type="predicted"/>